<gene>
    <name evidence="2" type="ORF">ACH5RR_001310</name>
</gene>
<keyword evidence="3" id="KW-1185">Reference proteome</keyword>
<comment type="caution">
    <text evidence="2">The sequence shown here is derived from an EMBL/GenBank/DDBJ whole genome shotgun (WGS) entry which is preliminary data.</text>
</comment>
<dbReference type="InterPro" id="IPR036397">
    <property type="entry name" value="RNaseH_sf"/>
</dbReference>
<dbReference type="Proteomes" id="UP001630127">
    <property type="component" value="Unassembled WGS sequence"/>
</dbReference>
<evidence type="ECO:0000313" key="3">
    <source>
        <dbReference type="Proteomes" id="UP001630127"/>
    </source>
</evidence>
<dbReference type="InterPro" id="IPR044730">
    <property type="entry name" value="RNase_H-like_dom_plant"/>
</dbReference>
<dbReference type="InterPro" id="IPR002156">
    <property type="entry name" value="RNaseH_domain"/>
</dbReference>
<sequence>MVNQVCLSTFDSSHVAHLNRSSSDMLPCRSSLKSCSSSPSKKSKIPSQLSIPFNFTISNSPWPLVVSWSPPSLGSYKLNVDGSSLGNLGKADCGGLVRDHSGLVLVAFAKSIGYSASLQSESAAVLMGMQIFHSYGYLDTTVEMDCQLLSCITNNTASILWSIDPIIRQIWALATHANFTFSIFIGDTTASLRQLAKCPAVLFDDLKMCIARMVVLPHNQINYSFSCNPKGFLNPLLPSTALQNPSLYRPAGISFIGANQGGTTASLRQLAKCPAVLFDDLKMCIARMVVIPWLDV</sequence>
<dbReference type="InterPro" id="IPR012337">
    <property type="entry name" value="RNaseH-like_sf"/>
</dbReference>
<dbReference type="Pfam" id="PF13456">
    <property type="entry name" value="RVT_3"/>
    <property type="match status" value="1"/>
</dbReference>
<accession>A0ABD3B347</accession>
<dbReference type="SUPFAM" id="SSF53098">
    <property type="entry name" value="Ribonuclease H-like"/>
    <property type="match status" value="1"/>
</dbReference>
<evidence type="ECO:0000313" key="2">
    <source>
        <dbReference type="EMBL" id="KAL3537944.1"/>
    </source>
</evidence>
<reference evidence="2 3" key="1">
    <citation type="submission" date="2024-11" db="EMBL/GenBank/DDBJ databases">
        <title>A near-complete genome assembly of Cinchona calisaya.</title>
        <authorList>
            <person name="Lian D.C."/>
            <person name="Zhao X.W."/>
            <person name="Wei L."/>
        </authorList>
    </citation>
    <scope>NUCLEOTIDE SEQUENCE [LARGE SCALE GENOMIC DNA]</scope>
    <source>
        <tissue evidence="2">Nenye</tissue>
    </source>
</reference>
<organism evidence="2 3">
    <name type="scientific">Cinchona calisaya</name>
    <dbReference type="NCBI Taxonomy" id="153742"/>
    <lineage>
        <taxon>Eukaryota</taxon>
        <taxon>Viridiplantae</taxon>
        <taxon>Streptophyta</taxon>
        <taxon>Embryophyta</taxon>
        <taxon>Tracheophyta</taxon>
        <taxon>Spermatophyta</taxon>
        <taxon>Magnoliopsida</taxon>
        <taxon>eudicotyledons</taxon>
        <taxon>Gunneridae</taxon>
        <taxon>Pentapetalae</taxon>
        <taxon>asterids</taxon>
        <taxon>lamiids</taxon>
        <taxon>Gentianales</taxon>
        <taxon>Rubiaceae</taxon>
        <taxon>Cinchonoideae</taxon>
        <taxon>Cinchoneae</taxon>
        <taxon>Cinchona</taxon>
    </lineage>
</organism>
<evidence type="ECO:0000259" key="1">
    <source>
        <dbReference type="Pfam" id="PF13456"/>
    </source>
</evidence>
<proteinExistence type="predicted"/>
<dbReference type="CDD" id="cd06222">
    <property type="entry name" value="RNase_H_like"/>
    <property type="match status" value="1"/>
</dbReference>
<dbReference type="EMBL" id="JBJUIK010000001">
    <property type="protein sequence ID" value="KAL3537944.1"/>
    <property type="molecule type" value="Genomic_DNA"/>
</dbReference>
<name>A0ABD3B347_9GENT</name>
<dbReference type="AlphaFoldDB" id="A0ABD3B347"/>
<dbReference type="PANTHER" id="PTHR47723">
    <property type="entry name" value="OS05G0353850 PROTEIN"/>
    <property type="match status" value="1"/>
</dbReference>
<feature type="domain" description="RNase H type-1" evidence="1">
    <location>
        <begin position="79"/>
        <end position="176"/>
    </location>
</feature>
<protein>
    <recommendedName>
        <fullName evidence="1">RNase H type-1 domain-containing protein</fullName>
    </recommendedName>
</protein>
<dbReference type="Gene3D" id="3.30.420.10">
    <property type="entry name" value="Ribonuclease H-like superfamily/Ribonuclease H"/>
    <property type="match status" value="1"/>
</dbReference>
<dbReference type="PANTHER" id="PTHR47723:SF19">
    <property type="entry name" value="POLYNUCLEOTIDYL TRANSFERASE, RIBONUCLEASE H-LIKE SUPERFAMILY PROTEIN"/>
    <property type="match status" value="1"/>
</dbReference>
<dbReference type="InterPro" id="IPR053151">
    <property type="entry name" value="RNase_H-like"/>
</dbReference>